<evidence type="ECO:0000313" key="13">
    <source>
        <dbReference type="Proteomes" id="UP000571183"/>
    </source>
</evidence>
<evidence type="ECO:0000259" key="11">
    <source>
        <dbReference type="Pfam" id="PF02463"/>
    </source>
</evidence>
<accession>A0A840DN13</accession>
<evidence type="ECO:0000256" key="9">
    <source>
        <dbReference type="PIRNR" id="PIRNR003128"/>
    </source>
</evidence>
<evidence type="ECO:0000256" key="2">
    <source>
        <dbReference type="ARBA" id="ARBA00009441"/>
    </source>
</evidence>
<dbReference type="PIRSF" id="PIRSF003128">
    <property type="entry name" value="RecN"/>
    <property type="match status" value="1"/>
</dbReference>
<dbReference type="Gene3D" id="3.40.50.300">
    <property type="entry name" value="P-loop containing nucleotide triphosphate hydrolases"/>
    <property type="match status" value="2"/>
</dbReference>
<proteinExistence type="inferred from homology"/>
<feature type="coiled-coil region" evidence="10">
    <location>
        <begin position="159"/>
        <end position="186"/>
    </location>
</feature>
<dbReference type="SUPFAM" id="SSF52540">
    <property type="entry name" value="P-loop containing nucleoside triphosphate hydrolases"/>
    <property type="match status" value="1"/>
</dbReference>
<dbReference type="GO" id="GO:0043590">
    <property type="term" value="C:bacterial nucleoid"/>
    <property type="evidence" value="ECO:0007669"/>
    <property type="project" value="TreeGrafter"/>
</dbReference>
<keyword evidence="6" id="KW-0067">ATP-binding</keyword>
<dbReference type="NCBIfam" id="TIGR00634">
    <property type="entry name" value="recN"/>
    <property type="match status" value="1"/>
</dbReference>
<dbReference type="InterPro" id="IPR004604">
    <property type="entry name" value="DNA_recomb/repair_RecN"/>
</dbReference>
<dbReference type="PANTHER" id="PTHR11059">
    <property type="entry name" value="DNA REPAIR PROTEIN RECN"/>
    <property type="match status" value="1"/>
</dbReference>
<evidence type="ECO:0000256" key="6">
    <source>
        <dbReference type="ARBA" id="ARBA00022840"/>
    </source>
</evidence>
<dbReference type="Proteomes" id="UP000571183">
    <property type="component" value="Unassembled WGS sequence"/>
</dbReference>
<evidence type="ECO:0000256" key="3">
    <source>
        <dbReference type="ARBA" id="ARBA00021315"/>
    </source>
</evidence>
<evidence type="ECO:0000256" key="10">
    <source>
        <dbReference type="SAM" id="Coils"/>
    </source>
</evidence>
<keyword evidence="13" id="KW-1185">Reference proteome</keyword>
<keyword evidence="5 9" id="KW-0227">DNA damage</keyword>
<keyword evidence="4" id="KW-0547">Nucleotide-binding</keyword>
<dbReference type="RefSeq" id="WP_183304185.1">
    <property type="nucleotide sequence ID" value="NZ_JACIFD010000002.1"/>
</dbReference>
<gene>
    <name evidence="12" type="ORF">F5897_000223</name>
</gene>
<evidence type="ECO:0000313" key="12">
    <source>
        <dbReference type="EMBL" id="MBB4070939.1"/>
    </source>
</evidence>
<protein>
    <recommendedName>
        <fullName evidence="3 9">DNA repair protein RecN</fullName>
    </recommendedName>
    <alternativeName>
        <fullName evidence="8 9">Recombination protein N</fullName>
    </alternativeName>
</protein>
<dbReference type="InterPro" id="IPR003395">
    <property type="entry name" value="RecF/RecN/SMC_N"/>
</dbReference>
<evidence type="ECO:0000256" key="7">
    <source>
        <dbReference type="ARBA" id="ARBA00023204"/>
    </source>
</evidence>
<dbReference type="GO" id="GO:0006310">
    <property type="term" value="P:DNA recombination"/>
    <property type="evidence" value="ECO:0007669"/>
    <property type="project" value="InterPro"/>
</dbReference>
<dbReference type="InterPro" id="IPR027417">
    <property type="entry name" value="P-loop_NTPase"/>
</dbReference>
<comment type="similarity">
    <text evidence="2 9">Belongs to the RecN family.</text>
</comment>
<dbReference type="GO" id="GO:0006281">
    <property type="term" value="P:DNA repair"/>
    <property type="evidence" value="ECO:0007669"/>
    <property type="project" value="UniProtKB-KW"/>
</dbReference>
<evidence type="ECO:0000256" key="8">
    <source>
        <dbReference type="ARBA" id="ARBA00033408"/>
    </source>
</evidence>
<evidence type="ECO:0000256" key="5">
    <source>
        <dbReference type="ARBA" id="ARBA00022763"/>
    </source>
</evidence>
<comment type="function">
    <text evidence="1 9">May be involved in recombinational repair of damaged DNA.</text>
</comment>
<dbReference type="AlphaFoldDB" id="A0A840DN13"/>
<evidence type="ECO:0000256" key="1">
    <source>
        <dbReference type="ARBA" id="ARBA00003618"/>
    </source>
</evidence>
<name>A0A840DN13_9MICO</name>
<sequence length="571" mass="60275">MIDELRIKDLGVIADAVVPLGPGFTAITGETGAGKTMVVTALGLLMGQRSDSGLVRDGTAQARVAGAIQLPPAGAAAAAVTEIVTDCGGALEDGELLLARTVAAAGNSRASVGGVRAPSAVLQQLSEKLFCVHGQADQLRLKSQAQQRETLDRFGGAELAAALQTYQELYVTVQQLQLEHQEITENWQQRRRLTEQLQAETAEILAVDPQPDEKQQLQQHIDKLNNAEELQYALHTALHALSGADGGEQIQADTQTLLARARSAVLDAAAYEPQLTATAATLEEAAALVQNATGELLSHSEELTENVTAELTTAQERYAALIELERKYGPELSDVLQHLATASDKLLTLDSDDSRLQELTEQLAVTTAAQEAAAMQLRELRQTAAAALSAAVTTEMQQLALADSSLVIEVIPAPATQHGADEVLFLLQPHPQATPRPLAKAASGGELSRIMLALEVVLAQVSPVPTFVFDEIDAGIGGAAAIEVGKRLARLARSSQVIVVTHLAQVAAFAGNHLRVLKDSSGGFTRSSCVQLAGDTRLQEIARLLSGLTDSESALTHAAELIAMGQQEGYT</sequence>
<feature type="domain" description="RecF/RecN/SMC N-terminal" evidence="11">
    <location>
        <begin position="2"/>
        <end position="518"/>
    </location>
</feature>
<keyword evidence="10" id="KW-0175">Coiled coil</keyword>
<evidence type="ECO:0000256" key="4">
    <source>
        <dbReference type="ARBA" id="ARBA00022741"/>
    </source>
</evidence>
<dbReference type="CDD" id="cd03241">
    <property type="entry name" value="ABC_RecN"/>
    <property type="match status" value="1"/>
</dbReference>
<dbReference type="GO" id="GO:0009432">
    <property type="term" value="P:SOS response"/>
    <property type="evidence" value="ECO:0007669"/>
    <property type="project" value="TreeGrafter"/>
</dbReference>
<dbReference type="PANTHER" id="PTHR11059:SF0">
    <property type="entry name" value="DNA REPAIR PROTEIN RECN"/>
    <property type="match status" value="1"/>
</dbReference>
<dbReference type="GO" id="GO:0005524">
    <property type="term" value="F:ATP binding"/>
    <property type="evidence" value="ECO:0007669"/>
    <property type="project" value="UniProtKB-KW"/>
</dbReference>
<dbReference type="EMBL" id="JACIFD010000002">
    <property type="protein sequence ID" value="MBB4070939.1"/>
    <property type="molecule type" value="Genomic_DNA"/>
</dbReference>
<reference evidence="12 13" key="1">
    <citation type="submission" date="2020-08" db="EMBL/GenBank/DDBJ databases">
        <title>Sequencing the genomes of 1000 actinobacteria strains.</title>
        <authorList>
            <person name="Klenk H.-P."/>
        </authorList>
    </citation>
    <scope>NUCLEOTIDE SEQUENCE [LARGE SCALE GENOMIC DNA]</scope>
    <source>
        <strain evidence="12 13">DSM 27064</strain>
    </source>
</reference>
<organism evidence="12 13">
    <name type="scientific">Canibacter oris</name>
    <dbReference type="NCBI Taxonomy" id="1365628"/>
    <lineage>
        <taxon>Bacteria</taxon>
        <taxon>Bacillati</taxon>
        <taxon>Actinomycetota</taxon>
        <taxon>Actinomycetes</taxon>
        <taxon>Micrococcales</taxon>
        <taxon>Microbacteriaceae</taxon>
        <taxon>Canibacter</taxon>
    </lineage>
</organism>
<dbReference type="Pfam" id="PF02463">
    <property type="entry name" value="SMC_N"/>
    <property type="match status" value="1"/>
</dbReference>
<keyword evidence="7 9" id="KW-0234">DNA repair</keyword>
<comment type="caution">
    <text evidence="12">The sequence shown here is derived from an EMBL/GenBank/DDBJ whole genome shotgun (WGS) entry which is preliminary data.</text>
</comment>